<dbReference type="EMBL" id="JAROAV010000028">
    <property type="protein sequence ID" value="MDF8264528.1"/>
    <property type="molecule type" value="Genomic_DNA"/>
</dbReference>
<evidence type="ECO:0000259" key="1">
    <source>
        <dbReference type="Pfam" id="PF01738"/>
    </source>
</evidence>
<evidence type="ECO:0000313" key="3">
    <source>
        <dbReference type="Proteomes" id="UP001528912"/>
    </source>
</evidence>
<protein>
    <submittedName>
        <fullName evidence="2">Dienelactone hydrolase family protein</fullName>
    </submittedName>
</protein>
<dbReference type="InterPro" id="IPR051049">
    <property type="entry name" value="Dienelactone_hydrolase-like"/>
</dbReference>
<dbReference type="PANTHER" id="PTHR46623">
    <property type="entry name" value="CARBOXYMETHYLENEBUTENOLIDASE-RELATED"/>
    <property type="match status" value="1"/>
</dbReference>
<keyword evidence="3" id="KW-1185">Reference proteome</keyword>
<feature type="domain" description="Dienelactone hydrolase" evidence="1">
    <location>
        <begin position="1"/>
        <end position="121"/>
    </location>
</feature>
<sequence>MGFSMGGHAAYLAATALPVPRTVVLYAGWLTGTDVPLSRPEPTYDLTSGLTGEVLMIVGAADPLVDAATREALAARLAEAGVPHELVVLPGVEHAFFWPGTPAYDTDAVAESWRRIEAFLRA</sequence>
<comment type="caution">
    <text evidence="2">The sequence shown here is derived from an EMBL/GenBank/DDBJ whole genome shotgun (WGS) entry which is preliminary data.</text>
</comment>
<dbReference type="Pfam" id="PF01738">
    <property type="entry name" value="DLH"/>
    <property type="match status" value="1"/>
</dbReference>
<proteinExistence type="predicted"/>
<organism evidence="2 3">
    <name type="scientific">Luteipulveratus flavus</name>
    <dbReference type="NCBI Taxonomy" id="3031728"/>
    <lineage>
        <taxon>Bacteria</taxon>
        <taxon>Bacillati</taxon>
        <taxon>Actinomycetota</taxon>
        <taxon>Actinomycetes</taxon>
        <taxon>Micrococcales</taxon>
        <taxon>Dermacoccaceae</taxon>
        <taxon>Luteipulveratus</taxon>
    </lineage>
</organism>
<keyword evidence="2" id="KW-0378">Hydrolase</keyword>
<gene>
    <name evidence="2" type="ORF">P4R38_09770</name>
</gene>
<dbReference type="InterPro" id="IPR002925">
    <property type="entry name" value="Dienelactn_hydro"/>
</dbReference>
<dbReference type="SUPFAM" id="SSF53474">
    <property type="entry name" value="alpha/beta-Hydrolases"/>
    <property type="match status" value="1"/>
</dbReference>
<dbReference type="InterPro" id="IPR029058">
    <property type="entry name" value="AB_hydrolase_fold"/>
</dbReference>
<evidence type="ECO:0000313" key="2">
    <source>
        <dbReference type="EMBL" id="MDF8264528.1"/>
    </source>
</evidence>
<reference evidence="2 3" key="1">
    <citation type="submission" date="2023-03" db="EMBL/GenBank/DDBJ databases">
        <title>YIM 133296 draft genome.</title>
        <authorList>
            <person name="Xiong L."/>
        </authorList>
    </citation>
    <scope>NUCLEOTIDE SEQUENCE [LARGE SCALE GENOMIC DNA]</scope>
    <source>
        <strain evidence="2 3">YIM 133296</strain>
    </source>
</reference>
<dbReference type="RefSeq" id="WP_277191983.1">
    <property type="nucleotide sequence ID" value="NZ_JAROAV010000028.1"/>
</dbReference>
<dbReference type="GO" id="GO:0016787">
    <property type="term" value="F:hydrolase activity"/>
    <property type="evidence" value="ECO:0007669"/>
    <property type="project" value="UniProtKB-KW"/>
</dbReference>
<dbReference type="Proteomes" id="UP001528912">
    <property type="component" value="Unassembled WGS sequence"/>
</dbReference>
<accession>A0ABT6C6H2</accession>
<name>A0ABT6C6H2_9MICO</name>
<dbReference type="Gene3D" id="3.40.50.1820">
    <property type="entry name" value="alpha/beta hydrolase"/>
    <property type="match status" value="1"/>
</dbReference>
<dbReference type="PANTHER" id="PTHR46623:SF6">
    <property type="entry name" value="ALPHA_BETA-HYDROLASES SUPERFAMILY PROTEIN"/>
    <property type="match status" value="1"/>
</dbReference>